<dbReference type="AlphaFoldDB" id="A0A2Z7BX52"/>
<evidence type="ECO:0000313" key="4">
    <source>
        <dbReference type="Proteomes" id="UP000250235"/>
    </source>
</evidence>
<feature type="coiled-coil region" evidence="1">
    <location>
        <begin position="275"/>
        <end position="302"/>
    </location>
</feature>
<organism evidence="3 4">
    <name type="scientific">Dorcoceras hygrometricum</name>
    <dbReference type="NCBI Taxonomy" id="472368"/>
    <lineage>
        <taxon>Eukaryota</taxon>
        <taxon>Viridiplantae</taxon>
        <taxon>Streptophyta</taxon>
        <taxon>Embryophyta</taxon>
        <taxon>Tracheophyta</taxon>
        <taxon>Spermatophyta</taxon>
        <taxon>Magnoliopsida</taxon>
        <taxon>eudicotyledons</taxon>
        <taxon>Gunneridae</taxon>
        <taxon>Pentapetalae</taxon>
        <taxon>asterids</taxon>
        <taxon>lamiids</taxon>
        <taxon>Lamiales</taxon>
        <taxon>Gesneriaceae</taxon>
        <taxon>Didymocarpoideae</taxon>
        <taxon>Trichosporeae</taxon>
        <taxon>Loxocarpinae</taxon>
        <taxon>Dorcoceras</taxon>
    </lineage>
</organism>
<feature type="compositionally biased region" description="Gly residues" evidence="2">
    <location>
        <begin position="355"/>
        <end position="365"/>
    </location>
</feature>
<dbReference type="Proteomes" id="UP000250235">
    <property type="component" value="Unassembled WGS sequence"/>
</dbReference>
<reference evidence="3 4" key="1">
    <citation type="journal article" date="2015" name="Proc. Natl. Acad. Sci. U.S.A.">
        <title>The resurrection genome of Boea hygrometrica: A blueprint for survival of dehydration.</title>
        <authorList>
            <person name="Xiao L."/>
            <person name="Yang G."/>
            <person name="Zhang L."/>
            <person name="Yang X."/>
            <person name="Zhao S."/>
            <person name="Ji Z."/>
            <person name="Zhou Q."/>
            <person name="Hu M."/>
            <person name="Wang Y."/>
            <person name="Chen M."/>
            <person name="Xu Y."/>
            <person name="Jin H."/>
            <person name="Xiao X."/>
            <person name="Hu G."/>
            <person name="Bao F."/>
            <person name="Hu Y."/>
            <person name="Wan P."/>
            <person name="Li L."/>
            <person name="Deng X."/>
            <person name="Kuang T."/>
            <person name="Xiang C."/>
            <person name="Zhu J.K."/>
            <person name="Oliver M.J."/>
            <person name="He Y."/>
        </authorList>
    </citation>
    <scope>NUCLEOTIDE SEQUENCE [LARGE SCALE GENOMIC DNA]</scope>
    <source>
        <strain evidence="4">cv. XS01</strain>
    </source>
</reference>
<evidence type="ECO:0000256" key="1">
    <source>
        <dbReference type="SAM" id="Coils"/>
    </source>
</evidence>
<protein>
    <submittedName>
        <fullName evidence="3">Uncharacterized protein</fullName>
    </submittedName>
</protein>
<name>A0A2Z7BX52_9LAMI</name>
<gene>
    <name evidence="3" type="ORF">F511_22852</name>
</gene>
<keyword evidence="1" id="KW-0175">Coiled coil</keyword>
<evidence type="ECO:0000256" key="2">
    <source>
        <dbReference type="SAM" id="MobiDB-lite"/>
    </source>
</evidence>
<proteinExistence type="predicted"/>
<feature type="region of interest" description="Disordered" evidence="2">
    <location>
        <begin position="334"/>
        <end position="365"/>
    </location>
</feature>
<accession>A0A2Z7BX52</accession>
<dbReference type="EMBL" id="KV003210">
    <property type="protein sequence ID" value="KZV36817.1"/>
    <property type="molecule type" value="Genomic_DNA"/>
</dbReference>
<keyword evidence="4" id="KW-1185">Reference proteome</keyword>
<sequence length="365" mass="39402">MSLFDLQDICIAIGSIATLDLPMVVDLIGIYGLKGPYCTLTTTNCNIAAAPSPHPHAAAALCAPPPPRAAGKLFPSNLDEENPSAPISSGLIVQADEGIPSPVMDLIDDIYRRLPVFQQGLETNSFVDYFSDSSVQPVLQNVPDIESLSSDGSLVYRSPSSQSDLIFDQDDLMDFHANSDSDEQTSDHQFDLPVSTTIVGSTPVVAPLSIPATDITESFAQLHASIEDIRFEQIRRKDDTDRLRDIQDLRAVLSLDLSTYQKKLSTQVAATALDNVDVRKEVKALNAKVTFLDEQVAAMRNDLLNFHAKAEENHLNLSTELGLLVDYINRGGDAKKGKSGSSQLRPPPDDQSRPSGGGGTVEVSV</sequence>
<evidence type="ECO:0000313" key="3">
    <source>
        <dbReference type="EMBL" id="KZV36817.1"/>
    </source>
</evidence>